<dbReference type="HOGENOM" id="CLU_2662264_0_0_2"/>
<protein>
    <submittedName>
        <fullName evidence="2">Uncharacterized protein</fullName>
    </submittedName>
</protein>
<gene>
    <name evidence="2" type="ORF">J07HQW2_03285</name>
</gene>
<dbReference type="AlphaFoldDB" id="U1PWI9"/>
<reference evidence="2 3" key="1">
    <citation type="journal article" date="2013" name="PLoS ONE">
        <title>Assembly-driven community genomics of a hypersaline microbial ecosystem.</title>
        <authorList>
            <person name="Podell S."/>
            <person name="Ugalde J.A."/>
            <person name="Narasingarao P."/>
            <person name="Banfield J.F."/>
            <person name="Heidelberg K.B."/>
            <person name="Allen E.E."/>
        </authorList>
    </citation>
    <scope>NUCLEOTIDE SEQUENCE [LARGE SCALE GENOMIC DNA]</scope>
    <source>
        <strain evidence="3">J07HQW2</strain>
    </source>
</reference>
<name>U1PWI9_9EURY</name>
<evidence type="ECO:0000313" key="2">
    <source>
        <dbReference type="EMBL" id="ERG96801.1"/>
    </source>
</evidence>
<sequence length="75" mass="8310">MLFSVDTIILVILTPFTQKGNDHYLSSQRLSGVIQQCNCLRASAFTTVRWQGTSDASQTMADNTHKSGTFRGEDI</sequence>
<accession>U1PWI9</accession>
<evidence type="ECO:0000256" key="1">
    <source>
        <dbReference type="SAM" id="MobiDB-lite"/>
    </source>
</evidence>
<organism evidence="2 3">
    <name type="scientific">Haloquadratum walsbyi J07HQW2</name>
    <dbReference type="NCBI Taxonomy" id="1238425"/>
    <lineage>
        <taxon>Archaea</taxon>
        <taxon>Methanobacteriati</taxon>
        <taxon>Methanobacteriota</taxon>
        <taxon>Stenosarchaea group</taxon>
        <taxon>Halobacteria</taxon>
        <taxon>Halobacteriales</taxon>
        <taxon>Haloferacaceae</taxon>
        <taxon>Haloquadratum</taxon>
    </lineage>
</organism>
<dbReference type="Proteomes" id="UP000030710">
    <property type="component" value="Unassembled WGS sequence"/>
</dbReference>
<dbReference type="EMBL" id="KE356561">
    <property type="protein sequence ID" value="ERG96801.1"/>
    <property type="molecule type" value="Genomic_DNA"/>
</dbReference>
<feature type="region of interest" description="Disordered" evidence="1">
    <location>
        <begin position="56"/>
        <end position="75"/>
    </location>
</feature>
<evidence type="ECO:0000313" key="3">
    <source>
        <dbReference type="Proteomes" id="UP000030710"/>
    </source>
</evidence>
<proteinExistence type="predicted"/>
<dbReference type="STRING" id="1238425.J07HQW2_03285"/>